<keyword evidence="3" id="KW-0472">Membrane</keyword>
<feature type="transmembrane region" description="Helical" evidence="3">
    <location>
        <begin position="6"/>
        <end position="27"/>
    </location>
</feature>
<protein>
    <submittedName>
        <fullName evidence="4">Uncharacterized protein</fullName>
    </submittedName>
</protein>
<dbReference type="AlphaFoldDB" id="A0A4P6M1F5"/>
<proteinExistence type="predicted"/>
<feature type="compositionally biased region" description="Polar residues" evidence="2">
    <location>
        <begin position="84"/>
        <end position="94"/>
    </location>
</feature>
<dbReference type="EMBL" id="CP035945">
    <property type="protein sequence ID" value="QBE98914.1"/>
    <property type="molecule type" value="Genomic_DNA"/>
</dbReference>
<evidence type="ECO:0000256" key="3">
    <source>
        <dbReference type="SAM" id="Phobius"/>
    </source>
</evidence>
<dbReference type="Proteomes" id="UP000289794">
    <property type="component" value="Chromosome"/>
</dbReference>
<keyword evidence="1" id="KW-0175">Coiled coil</keyword>
<sequence>MKKKVVIAMIEGLFAVMVACITAYGGYRAGANNVKQKIDNKVSQVVEVDNGNVGAAIDYIISQNEKLEKENSELKNETQKLKLNTELQATSSNTKNEENEPNTDEMKKIDFLSVCEPYNEPSGFFYLGKNRPFKIQSKTYSDGISLDAYYQGLRNVKFNLENKYSQLTFNIGHIDDTNENNDALTFTLNIYVDEELKKQILCDENFNIDEEQTVDLEKGKTLKLEWICDRIENGYFTSYGLINMKVI</sequence>
<gene>
    <name evidence="4" type="ORF">PMF13cell1_04483</name>
</gene>
<feature type="coiled-coil region" evidence="1">
    <location>
        <begin position="57"/>
        <end position="84"/>
    </location>
</feature>
<accession>A0A4P6M1F5</accession>
<keyword evidence="3" id="KW-0812">Transmembrane</keyword>
<dbReference type="RefSeq" id="WP_165392548.1">
    <property type="nucleotide sequence ID" value="NZ_CP035945.1"/>
</dbReference>
<evidence type="ECO:0000313" key="5">
    <source>
        <dbReference type="Proteomes" id="UP000289794"/>
    </source>
</evidence>
<keyword evidence="3" id="KW-1133">Transmembrane helix</keyword>
<evidence type="ECO:0000313" key="4">
    <source>
        <dbReference type="EMBL" id="QBE98914.1"/>
    </source>
</evidence>
<reference evidence="4 5" key="1">
    <citation type="submission" date="2019-01" db="EMBL/GenBank/DDBJ databases">
        <title>PMF-metabolizing Aryl O-demethylase.</title>
        <authorList>
            <person name="Kim M."/>
        </authorList>
    </citation>
    <scope>NUCLEOTIDE SEQUENCE [LARGE SCALE GENOMIC DNA]</scope>
    <source>
        <strain evidence="4 5">PMF1</strain>
    </source>
</reference>
<dbReference type="Gene3D" id="2.60.120.1060">
    <property type="entry name" value="NPCBM/NEW2 domain"/>
    <property type="match status" value="1"/>
</dbReference>
<dbReference type="KEGG" id="bpro:PMF13cell1_04483"/>
<evidence type="ECO:0000256" key="1">
    <source>
        <dbReference type="SAM" id="Coils"/>
    </source>
</evidence>
<feature type="region of interest" description="Disordered" evidence="2">
    <location>
        <begin position="84"/>
        <end position="103"/>
    </location>
</feature>
<dbReference type="InterPro" id="IPR038637">
    <property type="entry name" value="NPCBM_sf"/>
</dbReference>
<name>A0A4P6M1F5_9FIRM</name>
<evidence type="ECO:0000256" key="2">
    <source>
        <dbReference type="SAM" id="MobiDB-lite"/>
    </source>
</evidence>
<organism evidence="4 5">
    <name type="scientific">Blautia producta</name>
    <dbReference type="NCBI Taxonomy" id="33035"/>
    <lineage>
        <taxon>Bacteria</taxon>
        <taxon>Bacillati</taxon>
        <taxon>Bacillota</taxon>
        <taxon>Clostridia</taxon>
        <taxon>Lachnospirales</taxon>
        <taxon>Lachnospiraceae</taxon>
        <taxon>Blautia</taxon>
    </lineage>
</organism>